<gene>
    <name evidence="2" type="ORF">ACFOUT_11185</name>
</gene>
<reference evidence="3" key="1">
    <citation type="journal article" date="2019" name="Int. J. Syst. Evol. Microbiol.">
        <title>The Global Catalogue of Microorganisms (GCM) 10K type strain sequencing project: providing services to taxonomists for standard genome sequencing and annotation.</title>
        <authorList>
            <consortium name="The Broad Institute Genomics Platform"/>
            <consortium name="The Broad Institute Genome Sequencing Center for Infectious Disease"/>
            <person name="Wu L."/>
            <person name="Ma J."/>
        </authorList>
    </citation>
    <scope>NUCLEOTIDE SEQUENCE [LARGE SCALE GENOMIC DNA]</scope>
    <source>
        <strain evidence="3">CECT 7477</strain>
    </source>
</reference>
<keyword evidence="1" id="KW-0732">Signal</keyword>
<comment type="caution">
    <text evidence="2">The sequence shown here is derived from an EMBL/GenBank/DDBJ whole genome shotgun (WGS) entry which is preliminary data.</text>
</comment>
<accession>A0ABV8JUH0</accession>
<name>A0ABV8JUH0_9FLAO</name>
<proteinExistence type="predicted"/>
<evidence type="ECO:0000313" key="3">
    <source>
        <dbReference type="Proteomes" id="UP001595814"/>
    </source>
</evidence>
<organism evidence="2 3">
    <name type="scientific">Euzebyella saccharophila</name>
    <dbReference type="NCBI Taxonomy" id="679664"/>
    <lineage>
        <taxon>Bacteria</taxon>
        <taxon>Pseudomonadati</taxon>
        <taxon>Bacteroidota</taxon>
        <taxon>Flavobacteriia</taxon>
        <taxon>Flavobacteriales</taxon>
        <taxon>Flavobacteriaceae</taxon>
        <taxon>Euzebyella</taxon>
    </lineage>
</organism>
<feature type="chain" id="PRO_5047499945" description="DUF4136 domain-containing protein" evidence="1">
    <location>
        <begin position="20"/>
        <end position="133"/>
    </location>
</feature>
<feature type="signal peptide" evidence="1">
    <location>
        <begin position="1"/>
        <end position="19"/>
    </location>
</feature>
<evidence type="ECO:0008006" key="4">
    <source>
        <dbReference type="Google" id="ProtNLM"/>
    </source>
</evidence>
<sequence length="133" mass="15838">MTRKLLGLLLCFLSISLFTCREKSFEEYDESEFYKSQGIILSARQTKTILDDPFMKEIKYEYFVNDSTILRNSENFSFIDMTRGVPIEVLVHKKNPKISFYWRNGLSDSITPYQLDYIRKKMDTIMVEFENLK</sequence>
<evidence type="ECO:0000256" key="1">
    <source>
        <dbReference type="SAM" id="SignalP"/>
    </source>
</evidence>
<dbReference type="EMBL" id="JBHSAW010000008">
    <property type="protein sequence ID" value="MFC4096439.1"/>
    <property type="molecule type" value="Genomic_DNA"/>
</dbReference>
<evidence type="ECO:0000313" key="2">
    <source>
        <dbReference type="EMBL" id="MFC4096439.1"/>
    </source>
</evidence>
<dbReference type="Proteomes" id="UP001595814">
    <property type="component" value="Unassembled WGS sequence"/>
</dbReference>
<dbReference type="RefSeq" id="WP_192463542.1">
    <property type="nucleotide sequence ID" value="NZ_JACYFJ010000008.1"/>
</dbReference>
<keyword evidence="3" id="KW-1185">Reference proteome</keyword>
<protein>
    <recommendedName>
        <fullName evidence="4">DUF4136 domain-containing protein</fullName>
    </recommendedName>
</protein>